<protein>
    <submittedName>
        <fullName evidence="2">Uncharacterized protein</fullName>
    </submittedName>
</protein>
<dbReference type="AlphaFoldDB" id="A0A9P5S4T5"/>
<reference evidence="2" key="1">
    <citation type="journal article" date="2020" name="Fungal Divers.">
        <title>Resolving the Mortierellaceae phylogeny through synthesis of multi-gene phylogenetics and phylogenomics.</title>
        <authorList>
            <person name="Vandepol N."/>
            <person name="Liber J."/>
            <person name="Desiro A."/>
            <person name="Na H."/>
            <person name="Kennedy M."/>
            <person name="Barry K."/>
            <person name="Grigoriev I.V."/>
            <person name="Miller A.N."/>
            <person name="O'Donnell K."/>
            <person name="Stajich J.E."/>
            <person name="Bonito G."/>
        </authorList>
    </citation>
    <scope>NUCLEOTIDE SEQUENCE</scope>
    <source>
        <strain evidence="2">NRRL 6426</strain>
    </source>
</reference>
<comment type="caution">
    <text evidence="2">The sequence shown here is derived from an EMBL/GenBank/DDBJ whole genome shotgun (WGS) entry which is preliminary data.</text>
</comment>
<proteinExistence type="predicted"/>
<feature type="region of interest" description="Disordered" evidence="1">
    <location>
        <begin position="120"/>
        <end position="158"/>
    </location>
</feature>
<evidence type="ECO:0000313" key="3">
    <source>
        <dbReference type="Proteomes" id="UP000748756"/>
    </source>
</evidence>
<sequence length="301" mass="34320">MSGHNYNNNTLFQRIVHVQTNQPIHRPIVSVPVRYSSNSQNLYVQMEDIYRELEQPYDIALFFDPFGTIPVNDSFDSHIPFYPDRFLYYCEVFNINQYPTGHECTCAQCASSFHTQTYHQRQIGYQEDQQQQQQQYQGQSRSHSQESASSTPTPIHQYPSNFAYGTSHQCYGQSTAYGHSNSVYGQLSGDRTRAALDDLVQLDNNSAEESIVRPLPRRDAIGYDDDGSYEPLEHISQPGESSGQGSTIDRFSDSGSPWSSWDYQDKQSQDNEYPRPDAPSSPSARFYARSNPQPPSPSLDY</sequence>
<feature type="region of interest" description="Disordered" evidence="1">
    <location>
        <begin position="210"/>
        <end position="301"/>
    </location>
</feature>
<feature type="compositionally biased region" description="Polar residues" evidence="1">
    <location>
        <begin position="238"/>
        <end position="262"/>
    </location>
</feature>
<feature type="compositionally biased region" description="Pro residues" evidence="1">
    <location>
        <begin position="292"/>
        <end position="301"/>
    </location>
</feature>
<organism evidence="2 3">
    <name type="scientific">Linnemannia schmuckeri</name>
    <dbReference type="NCBI Taxonomy" id="64567"/>
    <lineage>
        <taxon>Eukaryota</taxon>
        <taxon>Fungi</taxon>
        <taxon>Fungi incertae sedis</taxon>
        <taxon>Mucoromycota</taxon>
        <taxon>Mortierellomycotina</taxon>
        <taxon>Mortierellomycetes</taxon>
        <taxon>Mortierellales</taxon>
        <taxon>Mortierellaceae</taxon>
        <taxon>Linnemannia</taxon>
    </lineage>
</organism>
<evidence type="ECO:0000256" key="1">
    <source>
        <dbReference type="SAM" id="MobiDB-lite"/>
    </source>
</evidence>
<keyword evidence="3" id="KW-1185">Reference proteome</keyword>
<evidence type="ECO:0000313" key="2">
    <source>
        <dbReference type="EMBL" id="KAF9153253.1"/>
    </source>
</evidence>
<accession>A0A9P5S4T5</accession>
<gene>
    <name evidence="2" type="ORF">BG015_003768</name>
</gene>
<dbReference type="OrthoDB" id="10509743at2759"/>
<dbReference type="Proteomes" id="UP000748756">
    <property type="component" value="Unassembled WGS sequence"/>
</dbReference>
<feature type="compositionally biased region" description="Low complexity" evidence="1">
    <location>
        <begin position="120"/>
        <end position="150"/>
    </location>
</feature>
<dbReference type="EMBL" id="JAAAUQ010000186">
    <property type="protein sequence ID" value="KAF9153253.1"/>
    <property type="molecule type" value="Genomic_DNA"/>
</dbReference>
<feature type="compositionally biased region" description="Basic and acidic residues" evidence="1">
    <location>
        <begin position="263"/>
        <end position="275"/>
    </location>
</feature>
<name>A0A9P5S4T5_9FUNG</name>